<accession>A0A964T4F3</accession>
<dbReference type="EC" id="2.7.13.3" evidence="3"/>
<organism evidence="23 24">
    <name type="scientific">Propylenella binzhouense</name>
    <dbReference type="NCBI Taxonomy" id="2555902"/>
    <lineage>
        <taxon>Bacteria</taxon>
        <taxon>Pseudomonadati</taxon>
        <taxon>Pseudomonadota</taxon>
        <taxon>Alphaproteobacteria</taxon>
        <taxon>Hyphomicrobiales</taxon>
        <taxon>Propylenellaceae</taxon>
        <taxon>Propylenella</taxon>
    </lineage>
</organism>
<evidence type="ECO:0000256" key="8">
    <source>
        <dbReference type="ARBA" id="ARBA00022741"/>
    </source>
</evidence>
<protein>
    <recommendedName>
        <fullName evidence="15">Sensory/regulatory protein RpfC</fullName>
        <ecNumber evidence="3">2.7.13.3</ecNumber>
    </recommendedName>
</protein>
<evidence type="ECO:0000256" key="17">
    <source>
        <dbReference type="PROSITE-ProRule" id="PRU00169"/>
    </source>
</evidence>
<dbReference type="PRINTS" id="PR00344">
    <property type="entry name" value="BCTRLSENSOR"/>
</dbReference>
<feature type="modified residue" description="Phosphohistidine" evidence="16">
    <location>
        <position position="770"/>
    </location>
</feature>
<dbReference type="Pfam" id="PF01627">
    <property type="entry name" value="Hpt"/>
    <property type="match status" value="1"/>
</dbReference>
<dbReference type="Pfam" id="PF02518">
    <property type="entry name" value="HATPase_c"/>
    <property type="match status" value="1"/>
</dbReference>
<dbReference type="InterPro" id="IPR036890">
    <property type="entry name" value="HATPase_C_sf"/>
</dbReference>
<dbReference type="EMBL" id="SPKJ01000031">
    <property type="protein sequence ID" value="MYZ48195.1"/>
    <property type="molecule type" value="Genomic_DNA"/>
</dbReference>
<feature type="domain" description="Histidine kinase" evidence="20">
    <location>
        <begin position="190"/>
        <end position="411"/>
    </location>
</feature>
<feature type="modified residue" description="4-aspartylphosphate" evidence="17">
    <location>
        <position position="616"/>
    </location>
</feature>
<evidence type="ECO:0000256" key="11">
    <source>
        <dbReference type="ARBA" id="ARBA00022989"/>
    </source>
</evidence>
<name>A0A964T4F3_9HYPH</name>
<dbReference type="PANTHER" id="PTHR45339">
    <property type="entry name" value="HYBRID SIGNAL TRANSDUCTION HISTIDINE KINASE J"/>
    <property type="match status" value="1"/>
</dbReference>
<keyword evidence="10" id="KW-0067">ATP-binding</keyword>
<evidence type="ECO:0000256" key="18">
    <source>
        <dbReference type="SAM" id="MobiDB-lite"/>
    </source>
</evidence>
<keyword evidence="6" id="KW-0808">Transferase</keyword>
<keyword evidence="8" id="KW-0547">Nucleotide-binding</keyword>
<feature type="domain" description="Response regulatory" evidence="21">
    <location>
        <begin position="567"/>
        <end position="684"/>
    </location>
</feature>
<proteinExistence type="predicted"/>
<reference evidence="23" key="1">
    <citation type="submission" date="2019-03" db="EMBL/GenBank/DDBJ databases">
        <title>Afifella sp. nov., isolated from activated sludge.</title>
        <authorList>
            <person name="Li Q."/>
            <person name="Liu Y."/>
        </authorList>
    </citation>
    <scope>NUCLEOTIDE SEQUENCE</scope>
    <source>
        <strain evidence="23">L72</strain>
    </source>
</reference>
<evidence type="ECO:0000259" key="21">
    <source>
        <dbReference type="PROSITE" id="PS50110"/>
    </source>
</evidence>
<feature type="transmembrane region" description="Helical" evidence="19">
    <location>
        <begin position="20"/>
        <end position="42"/>
    </location>
</feature>
<dbReference type="SUPFAM" id="SSF47384">
    <property type="entry name" value="Homodimeric domain of signal transducing histidine kinase"/>
    <property type="match status" value="1"/>
</dbReference>
<dbReference type="Pfam" id="PF00512">
    <property type="entry name" value="HisKA"/>
    <property type="match status" value="1"/>
</dbReference>
<comment type="caution">
    <text evidence="23">The sequence shown here is derived from an EMBL/GenBank/DDBJ whole genome shotgun (WGS) entry which is preliminary data.</text>
</comment>
<dbReference type="Proteomes" id="UP000773614">
    <property type="component" value="Unassembled WGS sequence"/>
</dbReference>
<dbReference type="RefSeq" id="WP_161140573.1">
    <property type="nucleotide sequence ID" value="NZ_SPKJ01000031.1"/>
</dbReference>
<dbReference type="PROSITE" id="PS50110">
    <property type="entry name" value="RESPONSE_REGULATORY"/>
    <property type="match status" value="1"/>
</dbReference>
<evidence type="ECO:0000259" key="22">
    <source>
        <dbReference type="PROSITE" id="PS50894"/>
    </source>
</evidence>
<evidence type="ECO:0000256" key="14">
    <source>
        <dbReference type="ARBA" id="ARBA00064003"/>
    </source>
</evidence>
<dbReference type="SMART" id="SM00388">
    <property type="entry name" value="HisKA"/>
    <property type="match status" value="1"/>
</dbReference>
<dbReference type="Gene3D" id="3.40.50.2300">
    <property type="match status" value="1"/>
</dbReference>
<keyword evidence="9" id="KW-0418">Kinase</keyword>
<dbReference type="FunFam" id="3.30.565.10:FF:000010">
    <property type="entry name" value="Sensor histidine kinase RcsC"/>
    <property type="match status" value="1"/>
</dbReference>
<dbReference type="OrthoDB" id="9791542at2"/>
<evidence type="ECO:0000256" key="16">
    <source>
        <dbReference type="PROSITE-ProRule" id="PRU00110"/>
    </source>
</evidence>
<dbReference type="Gene3D" id="1.20.120.160">
    <property type="entry name" value="HPT domain"/>
    <property type="match status" value="1"/>
</dbReference>
<dbReference type="Pfam" id="PF00072">
    <property type="entry name" value="Response_reg"/>
    <property type="match status" value="1"/>
</dbReference>
<dbReference type="InterPro" id="IPR008207">
    <property type="entry name" value="Sig_transdc_His_kin_Hpt_dom"/>
</dbReference>
<keyword evidence="24" id="KW-1185">Reference proteome</keyword>
<evidence type="ECO:0000313" key="24">
    <source>
        <dbReference type="Proteomes" id="UP000773614"/>
    </source>
</evidence>
<feature type="transmembrane region" description="Helical" evidence="19">
    <location>
        <begin position="116"/>
        <end position="136"/>
    </location>
</feature>
<dbReference type="Gene3D" id="3.30.565.10">
    <property type="entry name" value="Histidine kinase-like ATPase, C-terminal domain"/>
    <property type="match status" value="1"/>
</dbReference>
<evidence type="ECO:0000256" key="12">
    <source>
        <dbReference type="ARBA" id="ARBA00023012"/>
    </source>
</evidence>
<keyword evidence="5 17" id="KW-0597">Phosphoprotein</keyword>
<dbReference type="SUPFAM" id="SSF55874">
    <property type="entry name" value="ATPase domain of HSP90 chaperone/DNA topoisomerase II/histidine kinase"/>
    <property type="match status" value="1"/>
</dbReference>
<keyword evidence="7 19" id="KW-0812">Transmembrane</keyword>
<evidence type="ECO:0000256" key="13">
    <source>
        <dbReference type="ARBA" id="ARBA00023136"/>
    </source>
</evidence>
<feature type="transmembrane region" description="Helical" evidence="19">
    <location>
        <begin position="89"/>
        <end position="110"/>
    </location>
</feature>
<feature type="region of interest" description="Disordered" evidence="18">
    <location>
        <begin position="690"/>
        <end position="715"/>
    </location>
</feature>
<evidence type="ECO:0000256" key="4">
    <source>
        <dbReference type="ARBA" id="ARBA00022475"/>
    </source>
</evidence>
<gene>
    <name evidence="23" type="ORF">E4O86_10785</name>
</gene>
<dbReference type="SMART" id="SM00387">
    <property type="entry name" value="HATPase_c"/>
    <property type="match status" value="1"/>
</dbReference>
<dbReference type="GO" id="GO:0005524">
    <property type="term" value="F:ATP binding"/>
    <property type="evidence" value="ECO:0007669"/>
    <property type="project" value="UniProtKB-KW"/>
</dbReference>
<evidence type="ECO:0000256" key="1">
    <source>
        <dbReference type="ARBA" id="ARBA00000085"/>
    </source>
</evidence>
<evidence type="ECO:0000259" key="20">
    <source>
        <dbReference type="PROSITE" id="PS50109"/>
    </source>
</evidence>
<comment type="subcellular location">
    <subcellularLocation>
        <location evidence="2">Cell membrane</location>
        <topology evidence="2">Multi-pass membrane protein</topology>
    </subcellularLocation>
</comment>
<feature type="transmembrane region" description="Helical" evidence="19">
    <location>
        <begin position="148"/>
        <end position="167"/>
    </location>
</feature>
<dbReference type="InterPro" id="IPR036097">
    <property type="entry name" value="HisK_dim/P_sf"/>
</dbReference>
<dbReference type="SUPFAM" id="SSF47226">
    <property type="entry name" value="Histidine-containing phosphotransfer domain, HPT domain"/>
    <property type="match status" value="1"/>
</dbReference>
<dbReference type="CDD" id="cd00088">
    <property type="entry name" value="HPT"/>
    <property type="match status" value="1"/>
</dbReference>
<evidence type="ECO:0000256" key="5">
    <source>
        <dbReference type="ARBA" id="ARBA00022553"/>
    </source>
</evidence>
<dbReference type="SMART" id="SM00448">
    <property type="entry name" value="REC"/>
    <property type="match status" value="1"/>
</dbReference>
<evidence type="ECO:0000256" key="15">
    <source>
        <dbReference type="ARBA" id="ARBA00068150"/>
    </source>
</evidence>
<evidence type="ECO:0000256" key="9">
    <source>
        <dbReference type="ARBA" id="ARBA00022777"/>
    </source>
</evidence>
<dbReference type="CDD" id="cd16922">
    <property type="entry name" value="HATPase_EvgS-ArcB-TorS-like"/>
    <property type="match status" value="1"/>
</dbReference>
<dbReference type="FunFam" id="1.10.287.130:FF:000002">
    <property type="entry name" value="Two-component osmosensing histidine kinase"/>
    <property type="match status" value="1"/>
</dbReference>
<evidence type="ECO:0000256" key="19">
    <source>
        <dbReference type="SAM" id="Phobius"/>
    </source>
</evidence>
<keyword evidence="11 19" id="KW-1133">Transmembrane helix</keyword>
<keyword evidence="13 19" id="KW-0472">Membrane</keyword>
<keyword evidence="4" id="KW-1003">Cell membrane</keyword>
<dbReference type="InterPro" id="IPR004358">
    <property type="entry name" value="Sig_transdc_His_kin-like_C"/>
</dbReference>
<dbReference type="PANTHER" id="PTHR45339:SF1">
    <property type="entry name" value="HYBRID SIGNAL TRANSDUCTION HISTIDINE KINASE J"/>
    <property type="match status" value="1"/>
</dbReference>
<dbReference type="InterPro" id="IPR003661">
    <property type="entry name" value="HisK_dim/P_dom"/>
</dbReference>
<dbReference type="AlphaFoldDB" id="A0A964T4F3"/>
<dbReference type="Gene3D" id="1.10.287.130">
    <property type="match status" value="1"/>
</dbReference>
<dbReference type="PROSITE" id="PS50894">
    <property type="entry name" value="HPT"/>
    <property type="match status" value="1"/>
</dbReference>
<dbReference type="CDD" id="cd17546">
    <property type="entry name" value="REC_hyHK_CKI1_RcsC-like"/>
    <property type="match status" value="1"/>
</dbReference>
<dbReference type="InterPro" id="IPR001789">
    <property type="entry name" value="Sig_transdc_resp-reg_receiver"/>
</dbReference>
<evidence type="ECO:0000256" key="6">
    <source>
        <dbReference type="ARBA" id="ARBA00022679"/>
    </source>
</evidence>
<evidence type="ECO:0000256" key="3">
    <source>
        <dbReference type="ARBA" id="ARBA00012438"/>
    </source>
</evidence>
<dbReference type="InterPro" id="IPR036641">
    <property type="entry name" value="HPT_dom_sf"/>
</dbReference>
<dbReference type="InterPro" id="IPR011006">
    <property type="entry name" value="CheY-like_superfamily"/>
</dbReference>
<evidence type="ECO:0000256" key="2">
    <source>
        <dbReference type="ARBA" id="ARBA00004651"/>
    </source>
</evidence>
<evidence type="ECO:0000256" key="10">
    <source>
        <dbReference type="ARBA" id="ARBA00022840"/>
    </source>
</evidence>
<dbReference type="GO" id="GO:0005886">
    <property type="term" value="C:plasma membrane"/>
    <property type="evidence" value="ECO:0007669"/>
    <property type="project" value="UniProtKB-SubCell"/>
</dbReference>
<evidence type="ECO:0000313" key="23">
    <source>
        <dbReference type="EMBL" id="MYZ48195.1"/>
    </source>
</evidence>
<dbReference type="InterPro" id="IPR005467">
    <property type="entry name" value="His_kinase_dom"/>
</dbReference>
<feature type="domain" description="HPt" evidence="22">
    <location>
        <begin position="731"/>
        <end position="824"/>
    </location>
</feature>
<comment type="catalytic activity">
    <reaction evidence="1">
        <text>ATP + protein L-histidine = ADP + protein N-phospho-L-histidine.</text>
        <dbReference type="EC" id="2.7.13.3"/>
    </reaction>
</comment>
<dbReference type="InterPro" id="IPR003594">
    <property type="entry name" value="HATPase_dom"/>
</dbReference>
<dbReference type="CDD" id="cd00082">
    <property type="entry name" value="HisKA"/>
    <property type="match status" value="1"/>
</dbReference>
<dbReference type="GO" id="GO:0000155">
    <property type="term" value="F:phosphorelay sensor kinase activity"/>
    <property type="evidence" value="ECO:0007669"/>
    <property type="project" value="InterPro"/>
</dbReference>
<sequence>MARLRARLRGRPDTEHEMMLNRLVISFLILVYLTVSLLSGHAGAVEPLAFTSFYCFFSLALMIHMLGWPGICVPRRLVAIVSDLGILSYGMHAGGDVTAMLYPVYLWVIFGNGFRFGVPYLLVGTAAGVAGFGLVIQTTPYWRDHFALSLGLLAGLVILPLYAATLIRKLERARATAEQASRAKSMFLASVSHELRTPLNAIIGMGDLLGRTELDEEQYDMIRTVRTSAGSLLALINELLDYSRLEAGKMPVHEAAFNLHRSLGEVKAMVAAQAQAKGLHLGLHISAAVPPSVIGDERHLKEILLNLAGNAVKFTDRGSVTIAVGMVGEAEGRARLRFEVSDTGIGIAPEAKERIFESFSQADETIINRYGGTGLGLAIVRQLVGLMGGEIGVESRLGEGSTFWVSGEFRVGEAAPSAPMAAGLPVVLLAASPRRAEELRDALAALDVHPAGARTAPEAVAAVARLDGAQAGRIAIILDPADLRSDLLDTLALLAGQAGGRARVILVGEADHGGLPEPELRRHTVSMVEMPVRPRDLAAALRIAAERDGEEEVDPVGLQLVARRPLHVLIAEDNRTNQKVLSKILERAGHRSRIAENGEAALDILAEDTFDVVLMDVNMPVLDGIEATKLYRFASIGQRRVPILGLTADASQEARERCMEAGMDDCASKPIDPRQLLTLIDAVVPEDASAAPQIDRAGDTVTSISSHPRFKPSHHPAIDLGALGDLEALGGKDFVEEVVEEFLRDAARILEQLDSAVRDRDVAAFRDQAHALRSASANIGAQGMYQLCLSWRELPYDDLVRDGAAQIERLRSEFDRVRFALDARPPETRLRGPA</sequence>
<feature type="transmembrane region" description="Helical" evidence="19">
    <location>
        <begin position="48"/>
        <end position="68"/>
    </location>
</feature>
<dbReference type="PROSITE" id="PS50109">
    <property type="entry name" value="HIS_KIN"/>
    <property type="match status" value="1"/>
</dbReference>
<dbReference type="SUPFAM" id="SSF52172">
    <property type="entry name" value="CheY-like"/>
    <property type="match status" value="1"/>
</dbReference>
<keyword evidence="12" id="KW-0902">Two-component regulatory system</keyword>
<evidence type="ECO:0000256" key="7">
    <source>
        <dbReference type="ARBA" id="ARBA00022692"/>
    </source>
</evidence>
<comment type="subunit">
    <text evidence="14">At low DSF concentrations, interacts with RpfF.</text>
</comment>